<sequence>MRSTTVSATERGPVAIVGAGLIGRAWAIVFARAGHPVRLHDMDLQTLHNSHAYIEARLDELAAFDLLNDAPLTVLERITCVPDLADALRDVVLVQENVRETVEAKIDIFTRMDALAPKSAILASSTSWLPASQFTEGLPGRGRCIVAHPTNPPYLIPLVELCPAPWTDPEVTVRAHDIYSAAGQSPVVLSREIHGFLLNRVQAAVLNECFKLHEDGLASAEDIDRVLKDGLALRWSFMGPFETIDLNAPAGVSDYAKRYGQQNRETIGSETAFDWSEPAVARVHAERRQHLELEAIAARSAWRDRRLMALAAHKRQAPNA</sequence>
<dbReference type="Gene3D" id="1.10.1040.10">
    <property type="entry name" value="N-(1-d-carboxylethyl)-l-norvaline Dehydrogenase, domain 2"/>
    <property type="match status" value="1"/>
</dbReference>
<protein>
    <submittedName>
        <fullName evidence="5">3-hydroxyacyl-CoA dehydrogenase</fullName>
    </submittedName>
</protein>
<dbReference type="Gene3D" id="3.40.50.720">
    <property type="entry name" value="NAD(P)-binding Rossmann-like Domain"/>
    <property type="match status" value="1"/>
</dbReference>
<dbReference type="Proteomes" id="UP000288983">
    <property type="component" value="Unassembled WGS sequence"/>
</dbReference>
<reference evidence="5 6" key="1">
    <citation type="submission" date="2018-06" db="EMBL/GenBank/DDBJ databases">
        <title>Bacteria isolated from soil of Wuhan.</title>
        <authorList>
            <person name="Wei X."/>
            <person name="Chunhua H."/>
        </authorList>
    </citation>
    <scope>NUCLEOTIDE SEQUENCE [LARGE SCALE GENOMIC DNA]</scope>
    <source>
        <strain evidence="6">xwS2</strain>
    </source>
</reference>
<dbReference type="InterPro" id="IPR006180">
    <property type="entry name" value="3-OHacyl-CoA_DH_CS"/>
</dbReference>
<comment type="caution">
    <text evidence="5">The sequence shown here is derived from an EMBL/GenBank/DDBJ whole genome shotgun (WGS) entry which is preliminary data.</text>
</comment>
<accession>A0A443ZV17</accession>
<dbReference type="SUPFAM" id="SSF48179">
    <property type="entry name" value="6-phosphogluconate dehydrogenase C-terminal domain-like"/>
    <property type="match status" value="1"/>
</dbReference>
<evidence type="ECO:0000259" key="3">
    <source>
        <dbReference type="Pfam" id="PF00725"/>
    </source>
</evidence>
<dbReference type="RefSeq" id="WP_128323170.1">
    <property type="nucleotide sequence ID" value="NZ_QJRG01000038.1"/>
</dbReference>
<dbReference type="InterPro" id="IPR006108">
    <property type="entry name" value="3HC_DH_C"/>
</dbReference>
<dbReference type="OrthoDB" id="5389341at2"/>
<dbReference type="GO" id="GO:0070403">
    <property type="term" value="F:NAD+ binding"/>
    <property type="evidence" value="ECO:0007669"/>
    <property type="project" value="InterPro"/>
</dbReference>
<dbReference type="GO" id="GO:0050104">
    <property type="term" value="F:L-gulonate 3-dehydrogenase activity"/>
    <property type="evidence" value="ECO:0007669"/>
    <property type="project" value="TreeGrafter"/>
</dbReference>
<dbReference type="PROSITE" id="PS00067">
    <property type="entry name" value="3HCDH"/>
    <property type="match status" value="1"/>
</dbReference>
<dbReference type="InterPro" id="IPR036291">
    <property type="entry name" value="NAD(P)-bd_dom_sf"/>
</dbReference>
<evidence type="ECO:0000256" key="1">
    <source>
        <dbReference type="ARBA" id="ARBA00009463"/>
    </source>
</evidence>
<keyword evidence="2" id="KW-0560">Oxidoreductase</keyword>
<comment type="similarity">
    <text evidence="1">Belongs to the 3-hydroxyacyl-CoA dehydrogenase family.</text>
</comment>
<dbReference type="InterPro" id="IPR013328">
    <property type="entry name" value="6PGD_dom2"/>
</dbReference>
<dbReference type="NCBIfam" id="NF004783">
    <property type="entry name" value="PRK06129.1"/>
    <property type="match status" value="1"/>
</dbReference>
<dbReference type="PANTHER" id="PTHR48075">
    <property type="entry name" value="3-HYDROXYACYL-COA DEHYDROGENASE FAMILY PROTEIN"/>
    <property type="match status" value="1"/>
</dbReference>
<gene>
    <name evidence="5" type="ORF">DM813_09655</name>
</gene>
<dbReference type="GO" id="GO:0006631">
    <property type="term" value="P:fatty acid metabolic process"/>
    <property type="evidence" value="ECO:0007669"/>
    <property type="project" value="InterPro"/>
</dbReference>
<dbReference type="InterPro" id="IPR006176">
    <property type="entry name" value="3-OHacyl-CoA_DH_NAD-bd"/>
</dbReference>
<organism evidence="5 6">
    <name type="scientific">Pseudomonas alkylphenolica</name>
    <dbReference type="NCBI Taxonomy" id="237609"/>
    <lineage>
        <taxon>Bacteria</taxon>
        <taxon>Pseudomonadati</taxon>
        <taxon>Pseudomonadota</taxon>
        <taxon>Gammaproteobacteria</taxon>
        <taxon>Pseudomonadales</taxon>
        <taxon>Pseudomonadaceae</taxon>
        <taxon>Pseudomonas</taxon>
    </lineage>
</organism>
<dbReference type="Pfam" id="PF02737">
    <property type="entry name" value="3HCDH_N"/>
    <property type="match status" value="1"/>
</dbReference>
<dbReference type="SUPFAM" id="SSF51735">
    <property type="entry name" value="NAD(P)-binding Rossmann-fold domains"/>
    <property type="match status" value="1"/>
</dbReference>
<evidence type="ECO:0000256" key="2">
    <source>
        <dbReference type="ARBA" id="ARBA00023002"/>
    </source>
</evidence>
<dbReference type="AlphaFoldDB" id="A0A443ZV17"/>
<dbReference type="InterPro" id="IPR008927">
    <property type="entry name" value="6-PGluconate_DH-like_C_sf"/>
</dbReference>
<proteinExistence type="inferred from homology"/>
<dbReference type="EMBL" id="QJRG01000038">
    <property type="protein sequence ID" value="RWU24070.1"/>
    <property type="molecule type" value="Genomic_DNA"/>
</dbReference>
<evidence type="ECO:0000259" key="4">
    <source>
        <dbReference type="Pfam" id="PF02737"/>
    </source>
</evidence>
<feature type="domain" description="3-hydroxyacyl-CoA dehydrogenase C-terminal" evidence="3">
    <location>
        <begin position="195"/>
        <end position="265"/>
    </location>
</feature>
<evidence type="ECO:0000313" key="6">
    <source>
        <dbReference type="Proteomes" id="UP000288983"/>
    </source>
</evidence>
<feature type="domain" description="3-hydroxyacyl-CoA dehydrogenase NAD binding" evidence="4">
    <location>
        <begin position="14"/>
        <end position="191"/>
    </location>
</feature>
<dbReference type="PANTHER" id="PTHR48075:SF1">
    <property type="entry name" value="LAMBDA-CRYSTALLIN HOMOLOG"/>
    <property type="match status" value="1"/>
</dbReference>
<dbReference type="Pfam" id="PF00725">
    <property type="entry name" value="3HCDH"/>
    <property type="match status" value="1"/>
</dbReference>
<name>A0A443ZV17_9PSED</name>
<evidence type="ECO:0000313" key="5">
    <source>
        <dbReference type="EMBL" id="RWU24070.1"/>
    </source>
</evidence>